<feature type="transmembrane region" description="Helical" evidence="1">
    <location>
        <begin position="145"/>
        <end position="164"/>
    </location>
</feature>
<dbReference type="GO" id="GO:0016020">
    <property type="term" value="C:membrane"/>
    <property type="evidence" value="ECO:0007669"/>
    <property type="project" value="InterPro"/>
</dbReference>
<feature type="transmembrane region" description="Helical" evidence="1">
    <location>
        <begin position="12"/>
        <end position="30"/>
    </location>
</feature>
<feature type="transmembrane region" description="Helical" evidence="1">
    <location>
        <begin position="326"/>
        <end position="350"/>
    </location>
</feature>
<organism evidence="3 4">
    <name type="scientific">Bittarella massiliensis</name>
    <name type="common">ex Durand et al. 2017</name>
    <dbReference type="NCBI Taxonomy" id="1720313"/>
    <lineage>
        <taxon>Bacteria</taxon>
        <taxon>Bacillati</taxon>
        <taxon>Bacillota</taxon>
        <taxon>Clostridia</taxon>
        <taxon>Eubacteriales</taxon>
        <taxon>Oscillospiraceae</taxon>
        <taxon>Bittarella (ex Durand et al. 2017)</taxon>
    </lineage>
</organism>
<keyword evidence="1" id="KW-0812">Transmembrane</keyword>
<feature type="transmembrane region" description="Helical" evidence="1">
    <location>
        <begin position="302"/>
        <end position="320"/>
    </location>
</feature>
<feature type="transmembrane region" description="Helical" evidence="1">
    <location>
        <begin position="42"/>
        <end position="63"/>
    </location>
</feature>
<dbReference type="GO" id="GO:0009847">
    <property type="term" value="P:spore germination"/>
    <property type="evidence" value="ECO:0007669"/>
    <property type="project" value="InterPro"/>
</dbReference>
<accession>A0AAQ1RV38</accession>
<protein>
    <submittedName>
        <fullName evidence="2">GerAB/ArcD/ProY family transporter</fullName>
    </submittedName>
    <submittedName>
        <fullName evidence="3">Spore germination protein</fullName>
    </submittedName>
</protein>
<name>A0AAQ1RV38_9FIRM</name>
<reference evidence="4" key="2">
    <citation type="submission" date="2016-11" db="EMBL/GenBank/DDBJ databases">
        <authorList>
            <person name="Jaros S."/>
            <person name="Januszkiewicz K."/>
            <person name="Wedrychowicz H."/>
        </authorList>
    </citation>
    <scope>NUCLEOTIDE SEQUENCE [LARGE SCALE GENOMIC DNA]</scope>
    <source>
        <strain evidence="4">DSM 4029</strain>
    </source>
</reference>
<proteinExistence type="predicted"/>
<feature type="transmembrane region" description="Helical" evidence="1">
    <location>
        <begin position="84"/>
        <end position="107"/>
    </location>
</feature>
<dbReference type="Proteomes" id="UP000184089">
    <property type="component" value="Unassembled WGS sequence"/>
</dbReference>
<dbReference type="InterPro" id="IPR004761">
    <property type="entry name" value="Spore_GerAB"/>
</dbReference>
<dbReference type="RefSeq" id="WP_044992330.1">
    <property type="nucleotide sequence ID" value="NZ_FQVY01000001.1"/>
</dbReference>
<evidence type="ECO:0000256" key="1">
    <source>
        <dbReference type="SAM" id="Phobius"/>
    </source>
</evidence>
<dbReference type="Proteomes" id="UP000474718">
    <property type="component" value="Unassembled WGS sequence"/>
</dbReference>
<gene>
    <name evidence="2" type="ORF">GT747_07135</name>
    <name evidence="3" type="ORF">SAMN05444424_0631</name>
</gene>
<feature type="transmembrane region" description="Helical" evidence="1">
    <location>
        <begin position="184"/>
        <end position="205"/>
    </location>
</feature>
<keyword evidence="1" id="KW-0472">Membrane</keyword>
<keyword evidence="1" id="KW-1133">Transmembrane helix</keyword>
<feature type="transmembrane region" description="Helical" evidence="1">
    <location>
        <begin position="119"/>
        <end position="138"/>
    </location>
</feature>
<reference evidence="2 5" key="3">
    <citation type="journal article" date="2019" name="Nat. Med.">
        <title>A library of human gut bacterial isolates paired with longitudinal multiomics data enables mechanistic microbiome research.</title>
        <authorList>
            <person name="Poyet M."/>
            <person name="Groussin M."/>
            <person name="Gibbons S.M."/>
            <person name="Avila-Pacheco J."/>
            <person name="Jiang X."/>
            <person name="Kearney S.M."/>
            <person name="Perrotta A.R."/>
            <person name="Berdy B."/>
            <person name="Zhao S."/>
            <person name="Lieberman T.D."/>
            <person name="Swanson P.K."/>
            <person name="Smith M."/>
            <person name="Roesemann S."/>
            <person name="Alexander J.E."/>
            <person name="Rich S.A."/>
            <person name="Livny J."/>
            <person name="Vlamakis H."/>
            <person name="Clish C."/>
            <person name="Bullock K."/>
            <person name="Deik A."/>
            <person name="Scott J."/>
            <person name="Pierce K.A."/>
            <person name="Xavier R.J."/>
            <person name="Alm E.J."/>
        </authorList>
    </citation>
    <scope>NUCLEOTIDE SEQUENCE [LARGE SCALE GENOMIC DNA]</scope>
    <source>
        <strain evidence="2 5">BIOML-A2</strain>
    </source>
</reference>
<keyword evidence="5" id="KW-1185">Reference proteome</keyword>
<comment type="caution">
    <text evidence="3">The sequence shown here is derived from an EMBL/GenBank/DDBJ whole genome shotgun (WGS) entry which is preliminary data.</text>
</comment>
<evidence type="ECO:0000313" key="3">
    <source>
        <dbReference type="EMBL" id="SHF77304.1"/>
    </source>
</evidence>
<reference evidence="3" key="1">
    <citation type="submission" date="2016-11" db="EMBL/GenBank/DDBJ databases">
        <authorList>
            <person name="Varghese N."/>
            <person name="Submissions S."/>
        </authorList>
    </citation>
    <scope>NUCLEOTIDE SEQUENCE</scope>
    <source>
        <strain evidence="3">DSM 4029</strain>
    </source>
</reference>
<feature type="transmembrane region" description="Helical" evidence="1">
    <location>
        <begin position="217"/>
        <end position="237"/>
    </location>
</feature>
<feature type="transmembrane region" description="Helical" evidence="1">
    <location>
        <begin position="266"/>
        <end position="290"/>
    </location>
</feature>
<dbReference type="AlphaFoldDB" id="A0AAQ1RV38"/>
<sequence length="370" mass="40163">MHKGIQYIGRKQFALLLVLSNLFSYLTYYPRATAGQVEFGSSIAGLVLGNLAVWGIGALFFALEDGTGKNLCDFMLLYNRPLGRLYNGLLAAFLGLAAAHSICGFVRFLNREIFPQSSYLVFLLPFLGVLIFGVVVGIESFARTASVIFVCAALSVALIFFGTVGNVEPSALRAYSQVRWNGLWGTFVAVLQSNVELLLLFTLVKHLAQRTPSVFQGYFWLATGGSVGLSLLVNLALGNYAQTQQYPFYALAVSSDLSVVQRLDSFYLVIWVLISFARVTALLLALCTALQGVLPDRRYNSGAWTALALVAALSVAVGASNRLYEWLTAVVKGCFAPLTLALLPLLYVLYKRAANGGEKRRGGARGEAVH</sequence>
<evidence type="ECO:0000313" key="2">
    <source>
        <dbReference type="EMBL" id="MZL69531.1"/>
    </source>
</evidence>
<dbReference type="Pfam" id="PF03845">
    <property type="entry name" value="Spore_permease"/>
    <property type="match status" value="1"/>
</dbReference>
<dbReference type="EMBL" id="FQVY01000001">
    <property type="protein sequence ID" value="SHF77304.1"/>
    <property type="molecule type" value="Genomic_DNA"/>
</dbReference>
<evidence type="ECO:0000313" key="4">
    <source>
        <dbReference type="Proteomes" id="UP000184089"/>
    </source>
</evidence>
<evidence type="ECO:0000313" key="5">
    <source>
        <dbReference type="Proteomes" id="UP000474718"/>
    </source>
</evidence>
<dbReference type="EMBL" id="WWVX01000004">
    <property type="protein sequence ID" value="MZL69531.1"/>
    <property type="molecule type" value="Genomic_DNA"/>
</dbReference>